<gene>
    <name evidence="3" type="ORF">C1872_10505</name>
</gene>
<dbReference type="InterPro" id="IPR025246">
    <property type="entry name" value="IS30-like_HTH"/>
</dbReference>
<name>A0A369MSK8_EGGLN</name>
<evidence type="ECO:0000256" key="1">
    <source>
        <dbReference type="SAM" id="MobiDB-lite"/>
    </source>
</evidence>
<sequence>MPEKKGARLDFDERWEIEDMLKESSPFREIARKLGVSPTTVSSEVKLNRAFFKPKAMQSRTLRRRPNSASCRSACRCRLRHGRSMRDKAQPCRSPGTSSSATAPSPAPKGGASARRSSARSAESATYCTFEKVQYVASRAQAAHDARLRGLCRHRLRTELKDMVGKVKGLLAQGQSI</sequence>
<feature type="compositionally biased region" description="Low complexity" evidence="1">
    <location>
        <begin position="94"/>
        <end position="118"/>
    </location>
</feature>
<dbReference type="Pfam" id="PF13936">
    <property type="entry name" value="HTH_38"/>
    <property type="match status" value="1"/>
</dbReference>
<evidence type="ECO:0000313" key="3">
    <source>
        <dbReference type="EMBL" id="RDB78118.1"/>
    </source>
</evidence>
<protein>
    <submittedName>
        <fullName evidence="3">Helix-turn-helix domain-containing protein</fullName>
    </submittedName>
</protein>
<evidence type="ECO:0000259" key="2">
    <source>
        <dbReference type="Pfam" id="PF13936"/>
    </source>
</evidence>
<reference evidence="3 4" key="1">
    <citation type="journal article" date="2018" name="Elife">
        <title>Discovery and characterization of a prevalent human gut bacterial enzyme sufficient for the inactivation of a family of plant toxins.</title>
        <authorList>
            <person name="Koppel N."/>
            <person name="Bisanz J.E."/>
            <person name="Pandelia M.E."/>
            <person name="Turnbaugh P.J."/>
            <person name="Balskus E.P."/>
        </authorList>
    </citation>
    <scope>NUCLEOTIDE SEQUENCE [LARGE SCALE GENOMIC DNA]</scope>
    <source>
        <strain evidence="3 4">MR1 #12</strain>
    </source>
</reference>
<proteinExistence type="predicted"/>
<accession>A0A369MSK8</accession>
<dbReference type="Proteomes" id="UP000253752">
    <property type="component" value="Unassembled WGS sequence"/>
</dbReference>
<dbReference type="InterPro" id="IPR038116">
    <property type="entry name" value="TrpR-like_sf"/>
</dbReference>
<evidence type="ECO:0000313" key="4">
    <source>
        <dbReference type="Proteomes" id="UP000253752"/>
    </source>
</evidence>
<organism evidence="3 4">
    <name type="scientific">Eggerthella lenta</name>
    <name type="common">Eubacterium lentum</name>
    <dbReference type="NCBI Taxonomy" id="84112"/>
    <lineage>
        <taxon>Bacteria</taxon>
        <taxon>Bacillati</taxon>
        <taxon>Actinomycetota</taxon>
        <taxon>Coriobacteriia</taxon>
        <taxon>Eggerthellales</taxon>
        <taxon>Eggerthellaceae</taxon>
        <taxon>Eggerthella</taxon>
    </lineage>
</organism>
<comment type="caution">
    <text evidence="3">The sequence shown here is derived from an EMBL/GenBank/DDBJ whole genome shotgun (WGS) entry which is preliminary data.</text>
</comment>
<feature type="domain" description="Transposase IS30-like HTH" evidence="2">
    <location>
        <begin position="5"/>
        <end position="46"/>
    </location>
</feature>
<dbReference type="EMBL" id="PPTX01000016">
    <property type="protein sequence ID" value="RDB78118.1"/>
    <property type="molecule type" value="Genomic_DNA"/>
</dbReference>
<dbReference type="Gene3D" id="1.10.1270.10">
    <property type="entry name" value="TrpR-like"/>
    <property type="match status" value="1"/>
</dbReference>
<dbReference type="AlphaFoldDB" id="A0A369MSK8"/>
<dbReference type="RefSeq" id="WP_035577368.1">
    <property type="nucleotide sequence ID" value="NZ_CABHNG010000003.1"/>
</dbReference>
<feature type="region of interest" description="Disordered" evidence="1">
    <location>
        <begin position="82"/>
        <end position="118"/>
    </location>
</feature>